<reference evidence="2" key="1">
    <citation type="submission" date="2016-11" db="EMBL/GenBank/DDBJ databases">
        <authorList>
            <person name="Varghese N."/>
            <person name="Submissions S."/>
        </authorList>
    </citation>
    <scope>NUCLEOTIDE SEQUENCE [LARGE SCALE GENOMIC DNA]</scope>
    <source>
        <strain evidence="2">DSM 18016</strain>
    </source>
</reference>
<dbReference type="STRING" id="216903.SAMN05444371_2452"/>
<dbReference type="Proteomes" id="UP000184498">
    <property type="component" value="Unassembled WGS sequence"/>
</dbReference>
<name>A0A1M6SGI7_9FLAO</name>
<accession>A0A1M6SGI7</accession>
<dbReference type="AlphaFoldDB" id="A0A1M6SGI7"/>
<evidence type="ECO:0000313" key="2">
    <source>
        <dbReference type="Proteomes" id="UP000184498"/>
    </source>
</evidence>
<dbReference type="OrthoDB" id="1452359at2"/>
<sequence>MAKLRTIILFFIIFCFSIQINCQQEVKQNIIEINPKTSIKPFEKNWANKNIAEQWIEIKKDKKGYLIYQPCDGNTFFIDWKTQPGIVEIRYQIEPEFIKYDIREDINSTNKFFIDFSKDKKQILQIKVTGYDLNYQIALFKIDDKSYLMTPFENKDSFRKIENKCKKEKVSELEFLPID</sequence>
<dbReference type="EMBL" id="FRAM01000002">
    <property type="protein sequence ID" value="SHK43852.1"/>
    <property type="molecule type" value="Genomic_DNA"/>
</dbReference>
<dbReference type="RefSeq" id="WP_072998298.1">
    <property type="nucleotide sequence ID" value="NZ_FRAM01000002.1"/>
</dbReference>
<protein>
    <submittedName>
        <fullName evidence="1">Uncharacterized protein</fullName>
    </submittedName>
</protein>
<gene>
    <name evidence="1" type="ORF">SAMN05444371_2452</name>
</gene>
<evidence type="ECO:0000313" key="1">
    <source>
        <dbReference type="EMBL" id="SHK43852.1"/>
    </source>
</evidence>
<organism evidence="1 2">
    <name type="scientific">Epilithonimonas mollis</name>
    <dbReference type="NCBI Taxonomy" id="216903"/>
    <lineage>
        <taxon>Bacteria</taxon>
        <taxon>Pseudomonadati</taxon>
        <taxon>Bacteroidota</taxon>
        <taxon>Flavobacteriia</taxon>
        <taxon>Flavobacteriales</taxon>
        <taxon>Weeksellaceae</taxon>
        <taxon>Chryseobacterium group</taxon>
        <taxon>Epilithonimonas</taxon>
    </lineage>
</organism>
<proteinExistence type="predicted"/>
<keyword evidence="2" id="KW-1185">Reference proteome</keyword>